<organism evidence="1 2">
    <name type="scientific">Deinococcus reticulitermitis</name>
    <dbReference type="NCBI Taxonomy" id="856736"/>
    <lineage>
        <taxon>Bacteria</taxon>
        <taxon>Thermotogati</taxon>
        <taxon>Deinococcota</taxon>
        <taxon>Deinococci</taxon>
        <taxon>Deinococcales</taxon>
        <taxon>Deinococcaceae</taxon>
        <taxon>Deinococcus</taxon>
    </lineage>
</organism>
<dbReference type="RefSeq" id="WP_092262451.1">
    <property type="nucleotide sequence ID" value="NZ_FNZA01000001.1"/>
</dbReference>
<dbReference type="Proteomes" id="UP000199223">
    <property type="component" value="Unassembled WGS sequence"/>
</dbReference>
<dbReference type="EMBL" id="FNZA01000001">
    <property type="protein sequence ID" value="SEI58791.1"/>
    <property type="molecule type" value="Genomic_DNA"/>
</dbReference>
<reference evidence="2" key="1">
    <citation type="submission" date="2016-10" db="EMBL/GenBank/DDBJ databases">
        <authorList>
            <person name="Varghese N."/>
            <person name="Submissions S."/>
        </authorList>
    </citation>
    <scope>NUCLEOTIDE SEQUENCE [LARGE SCALE GENOMIC DNA]</scope>
    <source>
        <strain evidence="2">CGMCC 1.10218</strain>
    </source>
</reference>
<protein>
    <submittedName>
        <fullName evidence="1">Uncharacterized protein</fullName>
    </submittedName>
</protein>
<evidence type="ECO:0000313" key="2">
    <source>
        <dbReference type="Proteomes" id="UP000199223"/>
    </source>
</evidence>
<name>A0A1H6RSR6_9DEIO</name>
<accession>A0A1H6RSR6</accession>
<gene>
    <name evidence="1" type="ORF">SAMN04488058_10158</name>
</gene>
<evidence type="ECO:0000313" key="1">
    <source>
        <dbReference type="EMBL" id="SEI58791.1"/>
    </source>
</evidence>
<dbReference type="AlphaFoldDB" id="A0A1H6RSR6"/>
<sequence>MDPTHQIELAGFPPEVQVTHEEGPGGLLLRARSAGRGLELLITAEALGMYGEGPAVSLGLSQLLRAVEAGLPDIEPGVSPARVVFVGD</sequence>
<keyword evidence="2" id="KW-1185">Reference proteome</keyword>
<proteinExistence type="predicted"/>
<dbReference type="STRING" id="856736.SAMN04488058_10158"/>
<dbReference type="OrthoDB" id="71690at2"/>